<dbReference type="KEGG" id="plm:Plim_1112"/>
<protein>
    <submittedName>
        <fullName evidence="1">Uncharacterized protein</fullName>
    </submittedName>
</protein>
<evidence type="ECO:0000313" key="2">
    <source>
        <dbReference type="Proteomes" id="UP000002220"/>
    </source>
</evidence>
<dbReference type="AlphaFoldDB" id="D5STW2"/>
<reference evidence="1 2" key="1">
    <citation type="journal article" date="2010" name="Stand. Genomic Sci.">
        <title>Complete genome sequence of Planctomyces limnophilus type strain (Mu 290).</title>
        <authorList>
            <person name="Labutti K."/>
            <person name="Sikorski J."/>
            <person name="Schneider S."/>
            <person name="Nolan M."/>
            <person name="Lucas S."/>
            <person name="Glavina Del Rio T."/>
            <person name="Tice H."/>
            <person name="Cheng J.F."/>
            <person name="Goodwin L."/>
            <person name="Pitluck S."/>
            <person name="Liolios K."/>
            <person name="Ivanova N."/>
            <person name="Mavromatis K."/>
            <person name="Mikhailova N."/>
            <person name="Pati A."/>
            <person name="Chen A."/>
            <person name="Palaniappan K."/>
            <person name="Land M."/>
            <person name="Hauser L."/>
            <person name="Chang Y.J."/>
            <person name="Jeffries C.D."/>
            <person name="Tindall B.J."/>
            <person name="Rohde M."/>
            <person name="Goker M."/>
            <person name="Woyke T."/>
            <person name="Bristow J."/>
            <person name="Eisen J.A."/>
            <person name="Markowitz V."/>
            <person name="Hugenholtz P."/>
            <person name="Kyrpides N.C."/>
            <person name="Klenk H.P."/>
            <person name="Lapidus A."/>
        </authorList>
    </citation>
    <scope>NUCLEOTIDE SEQUENCE [LARGE SCALE GENOMIC DNA]</scope>
    <source>
        <strain evidence="2">ATCC 43296 / DSM 3776 / IFAM 1008 / 290</strain>
    </source>
</reference>
<evidence type="ECO:0000313" key="1">
    <source>
        <dbReference type="EMBL" id="ADG66947.1"/>
    </source>
</evidence>
<organism evidence="1 2">
    <name type="scientific">Planctopirus limnophila (strain ATCC 43296 / DSM 3776 / IFAM 1008 / Mu 290)</name>
    <name type="common">Planctomyces limnophilus</name>
    <dbReference type="NCBI Taxonomy" id="521674"/>
    <lineage>
        <taxon>Bacteria</taxon>
        <taxon>Pseudomonadati</taxon>
        <taxon>Planctomycetota</taxon>
        <taxon>Planctomycetia</taxon>
        <taxon>Planctomycetales</taxon>
        <taxon>Planctomycetaceae</taxon>
        <taxon>Planctopirus</taxon>
    </lineage>
</organism>
<accession>D5STW2</accession>
<proteinExistence type="predicted"/>
<dbReference type="Proteomes" id="UP000002220">
    <property type="component" value="Chromosome"/>
</dbReference>
<dbReference type="HOGENOM" id="CLU_2718842_0_0_0"/>
<keyword evidence="2" id="KW-1185">Reference proteome</keyword>
<dbReference type="EMBL" id="CP001744">
    <property type="protein sequence ID" value="ADG66947.1"/>
    <property type="molecule type" value="Genomic_DNA"/>
</dbReference>
<sequence>MDHLNHVPLKPLLGKPAVPPCRADWGIGRHLAYEDVSISSAMGNMVRTADPTVKGSIKGGDFFTIPISDHAL</sequence>
<name>D5STW2_PLAL2</name>
<gene>
    <name evidence="1" type="ordered locus">Plim_1112</name>
</gene>